<sequence>MDVLNNKNVLTQVQRDFIDYRDTVNYKTMAIILYIEKLKDNKDVLGELKNIKTLRDFEYRLIELCLNS</sequence>
<proteinExistence type="predicted"/>
<accession>W6S3B8</accession>
<reference evidence="1 2" key="1">
    <citation type="submission" date="2013-11" db="EMBL/GenBank/DDBJ databases">
        <title>Complete genome sequence of Clostridum sp. M2/40.</title>
        <authorList>
            <person name="Wibberg D."/>
            <person name="Puehler A."/>
            <person name="Schlueter A."/>
        </authorList>
    </citation>
    <scope>NUCLEOTIDE SEQUENCE [LARGE SCALE GENOMIC DNA]</scope>
    <source>
        <strain evidence="2">M2/40</strain>
    </source>
</reference>
<evidence type="ECO:0000313" key="2">
    <source>
        <dbReference type="Proteomes" id="UP000019426"/>
    </source>
</evidence>
<name>W6S3B8_9CLOT</name>
<evidence type="ECO:0000313" key="1">
    <source>
        <dbReference type="EMBL" id="CDM70389.1"/>
    </source>
</evidence>
<dbReference type="EMBL" id="HG917869">
    <property type="protein sequence ID" value="CDM70389.1"/>
    <property type="molecule type" value="Genomic_DNA"/>
</dbReference>
<keyword evidence="2" id="KW-1185">Reference proteome</keyword>
<organism evidence="1 2">
    <name type="scientific">Clostridium bornimense</name>
    <dbReference type="NCBI Taxonomy" id="1216932"/>
    <lineage>
        <taxon>Bacteria</taxon>
        <taxon>Bacillati</taxon>
        <taxon>Bacillota</taxon>
        <taxon>Clostridia</taxon>
        <taxon>Eubacteriales</taxon>
        <taxon>Clostridiaceae</taxon>
        <taxon>Clostridium</taxon>
    </lineage>
</organism>
<dbReference type="Proteomes" id="UP000019426">
    <property type="component" value="Chromosome M2/40_rep2"/>
</dbReference>
<dbReference type="PATRIC" id="fig|1216932.3.peg.3246"/>
<dbReference type="HOGENOM" id="CLU_2786458_0_0_9"/>
<protein>
    <submittedName>
        <fullName evidence="1">Uncharacterized protein</fullName>
    </submittedName>
</protein>
<dbReference type="AlphaFoldDB" id="W6S3B8"/>
<gene>
    <name evidence="1" type="ORF">CM240_3272</name>
</gene>
<dbReference type="KEGG" id="clt:CM240_3272"/>
<dbReference type="STRING" id="1216932.CM240_3272"/>
<dbReference type="RefSeq" id="WP_044040559.1">
    <property type="nucleotide sequence ID" value="NZ_HG917869.1"/>
</dbReference>